<sequence>MLFGHCLSGWSWLDRTVTAHIDGKTCCQYYIQIWVYFNHKWCQAQTCKSQIGSSLMRFHC</sequence>
<organism evidence="1">
    <name type="scientific">Arundo donax</name>
    <name type="common">Giant reed</name>
    <name type="synonym">Donax arundinaceus</name>
    <dbReference type="NCBI Taxonomy" id="35708"/>
    <lineage>
        <taxon>Eukaryota</taxon>
        <taxon>Viridiplantae</taxon>
        <taxon>Streptophyta</taxon>
        <taxon>Embryophyta</taxon>
        <taxon>Tracheophyta</taxon>
        <taxon>Spermatophyta</taxon>
        <taxon>Magnoliopsida</taxon>
        <taxon>Liliopsida</taxon>
        <taxon>Poales</taxon>
        <taxon>Poaceae</taxon>
        <taxon>PACMAD clade</taxon>
        <taxon>Arundinoideae</taxon>
        <taxon>Arundineae</taxon>
        <taxon>Arundo</taxon>
    </lineage>
</organism>
<reference evidence="1" key="1">
    <citation type="submission" date="2014-09" db="EMBL/GenBank/DDBJ databases">
        <authorList>
            <person name="Magalhaes I.L.F."/>
            <person name="Oliveira U."/>
            <person name="Santos F.R."/>
            <person name="Vidigal T.H.D.A."/>
            <person name="Brescovit A.D."/>
            <person name="Santos A.J."/>
        </authorList>
    </citation>
    <scope>NUCLEOTIDE SEQUENCE</scope>
    <source>
        <tissue evidence="1">Shoot tissue taken approximately 20 cm above the soil surface</tissue>
    </source>
</reference>
<reference evidence="1" key="2">
    <citation type="journal article" date="2015" name="Data Brief">
        <title>Shoot transcriptome of the giant reed, Arundo donax.</title>
        <authorList>
            <person name="Barrero R.A."/>
            <person name="Guerrero F.D."/>
            <person name="Moolhuijzen P."/>
            <person name="Goolsby J.A."/>
            <person name="Tidwell J."/>
            <person name="Bellgard S.E."/>
            <person name="Bellgard M.I."/>
        </authorList>
    </citation>
    <scope>NUCLEOTIDE SEQUENCE</scope>
    <source>
        <tissue evidence="1">Shoot tissue taken approximately 20 cm above the soil surface</tissue>
    </source>
</reference>
<protein>
    <submittedName>
        <fullName evidence="1">Uncharacterized protein</fullName>
    </submittedName>
</protein>
<dbReference type="EMBL" id="GBRH01190217">
    <property type="protein sequence ID" value="JAE07679.1"/>
    <property type="molecule type" value="Transcribed_RNA"/>
</dbReference>
<name>A0A0A9F900_ARUDO</name>
<accession>A0A0A9F900</accession>
<evidence type="ECO:0000313" key="1">
    <source>
        <dbReference type="EMBL" id="JAE07679.1"/>
    </source>
</evidence>
<proteinExistence type="predicted"/>
<dbReference type="AlphaFoldDB" id="A0A0A9F900"/>